<accession>A0AAP0S3E4</accession>
<dbReference type="Gene3D" id="1.10.8.430">
    <property type="entry name" value="Helical domain of apoptotic protease-activating factors"/>
    <property type="match status" value="1"/>
</dbReference>
<evidence type="ECO:0000256" key="3">
    <source>
        <dbReference type="ARBA" id="ARBA00022821"/>
    </source>
</evidence>
<dbReference type="Proteomes" id="UP001415857">
    <property type="component" value="Unassembled WGS sequence"/>
</dbReference>
<dbReference type="Gene3D" id="3.80.10.10">
    <property type="entry name" value="Ribonuclease Inhibitor"/>
    <property type="match status" value="1"/>
</dbReference>
<dbReference type="InterPro" id="IPR041118">
    <property type="entry name" value="Rx_N"/>
</dbReference>
<keyword evidence="3" id="KW-0611">Plant defense</keyword>
<dbReference type="Gene3D" id="1.20.5.4130">
    <property type="match status" value="1"/>
</dbReference>
<dbReference type="Gene3D" id="1.10.10.10">
    <property type="entry name" value="Winged helix-like DNA-binding domain superfamily/Winged helix DNA-binding domain"/>
    <property type="match status" value="1"/>
</dbReference>
<keyword evidence="9" id="KW-1185">Reference proteome</keyword>
<feature type="coiled-coil region" evidence="4">
    <location>
        <begin position="17"/>
        <end position="51"/>
    </location>
</feature>
<sequence length="630" mass="72387">MAESVVSFVGQTLADLLAQEVKILLEVREKVEQMQNELEKMKRFLKDADRRQDKDETVRNWVSEIREAAYDAEAVIETFAVKIASIRRGGIQNAVKRYACIVNEAKEIQKVNSRIEYIKTKIAELGQDKRIYTIAPENECSTLDKQLGQVFPHVKDSPVGLDRDVKILVAQLVNEDKHCQFFSVCGMGGLGKTTLAKEVFHHSEIRHHFDAVAWASVSQQCNRRNVWEEILINLVLDIKQRTSDKQRKAIRQYTDLELAAELCRVQQVNKCLMILDDLWTEKAWDILKPAFSLRKGGSKILLTTRNKKVARHVHPGVFVHEPECLAQEEGWQLLQREVLRIFPGFQINSYIEESGKEMVGICGGLPLAIIELGRLLLEKEHTLNGWKTVHSNFKEREGHEQQQRRVFEELALSYHELPYQLKPCFLHLGHFPKDFDIPTKKLIRIWVAEGIVSPIVEGVETMEDVGEQYLSELVDRCMVQVFRFWFIVTERDLRKLLAECHHLHKLYLDGQILKLPKYEEIPQTITKLTLCNSKLKEDPMATLEKLPDLKILRLKCEAFIGKKMVCSLRGFPQLKSLVLSDLPNLEEWLVGEEAMPNLCELVIESCPGLRIINMPAEFKNRLQVGGGGLD</sequence>
<dbReference type="SUPFAM" id="SSF52540">
    <property type="entry name" value="P-loop containing nucleoside triphosphate hydrolases"/>
    <property type="match status" value="1"/>
</dbReference>
<feature type="domain" description="Disease resistance protein winged helix" evidence="7">
    <location>
        <begin position="431"/>
        <end position="480"/>
    </location>
</feature>
<evidence type="ECO:0000259" key="6">
    <source>
        <dbReference type="Pfam" id="PF18052"/>
    </source>
</evidence>
<dbReference type="Pfam" id="PF23559">
    <property type="entry name" value="WHD_DRP"/>
    <property type="match status" value="1"/>
</dbReference>
<keyword evidence="4" id="KW-0175">Coiled coil</keyword>
<dbReference type="PANTHER" id="PTHR23155:SF1185">
    <property type="entry name" value="DISEASE RESISTANCE RPP8-LIKE PROTEIN 3-RELATED"/>
    <property type="match status" value="1"/>
</dbReference>
<dbReference type="PRINTS" id="PR00364">
    <property type="entry name" value="DISEASERSIST"/>
</dbReference>
<dbReference type="EMBL" id="JBBPBK010000004">
    <property type="protein sequence ID" value="KAK9286861.1"/>
    <property type="molecule type" value="Genomic_DNA"/>
</dbReference>
<dbReference type="Pfam" id="PF18052">
    <property type="entry name" value="Rx_N"/>
    <property type="match status" value="1"/>
</dbReference>
<evidence type="ECO:0000256" key="4">
    <source>
        <dbReference type="SAM" id="Coils"/>
    </source>
</evidence>
<feature type="domain" description="NB-ARC" evidence="5">
    <location>
        <begin position="165"/>
        <end position="339"/>
    </location>
</feature>
<protein>
    <recommendedName>
        <fullName evidence="10">Disease resistance protein</fullName>
    </recommendedName>
</protein>
<dbReference type="InterPro" id="IPR058922">
    <property type="entry name" value="WHD_DRP"/>
</dbReference>
<evidence type="ECO:0008006" key="10">
    <source>
        <dbReference type="Google" id="ProtNLM"/>
    </source>
</evidence>
<dbReference type="FunFam" id="3.40.50.300:FF:001091">
    <property type="entry name" value="Probable disease resistance protein At1g61300"/>
    <property type="match status" value="1"/>
</dbReference>
<evidence type="ECO:0000256" key="2">
    <source>
        <dbReference type="ARBA" id="ARBA00022741"/>
    </source>
</evidence>
<dbReference type="PANTHER" id="PTHR23155">
    <property type="entry name" value="DISEASE RESISTANCE PROTEIN RP"/>
    <property type="match status" value="1"/>
</dbReference>
<dbReference type="GO" id="GO:0098542">
    <property type="term" value="P:defense response to other organism"/>
    <property type="evidence" value="ECO:0007669"/>
    <property type="project" value="TreeGrafter"/>
</dbReference>
<dbReference type="InterPro" id="IPR044974">
    <property type="entry name" value="Disease_R_plants"/>
</dbReference>
<dbReference type="AlphaFoldDB" id="A0AAP0S3E4"/>
<dbReference type="CDD" id="cd14798">
    <property type="entry name" value="RX-CC_like"/>
    <property type="match status" value="1"/>
</dbReference>
<dbReference type="GO" id="GO:0043531">
    <property type="term" value="F:ADP binding"/>
    <property type="evidence" value="ECO:0007669"/>
    <property type="project" value="InterPro"/>
</dbReference>
<dbReference type="Gene3D" id="3.40.50.300">
    <property type="entry name" value="P-loop containing nucleotide triphosphate hydrolases"/>
    <property type="match status" value="1"/>
</dbReference>
<dbReference type="InterPro" id="IPR038005">
    <property type="entry name" value="RX-like_CC"/>
</dbReference>
<dbReference type="InterPro" id="IPR032675">
    <property type="entry name" value="LRR_dom_sf"/>
</dbReference>
<evidence type="ECO:0000259" key="5">
    <source>
        <dbReference type="Pfam" id="PF00931"/>
    </source>
</evidence>
<comment type="caution">
    <text evidence="8">The sequence shown here is derived from an EMBL/GenBank/DDBJ whole genome shotgun (WGS) entry which is preliminary data.</text>
</comment>
<proteinExistence type="predicted"/>
<dbReference type="InterPro" id="IPR042197">
    <property type="entry name" value="Apaf_helical"/>
</dbReference>
<evidence type="ECO:0000313" key="9">
    <source>
        <dbReference type="Proteomes" id="UP001415857"/>
    </source>
</evidence>
<dbReference type="SUPFAM" id="SSF52058">
    <property type="entry name" value="L domain-like"/>
    <property type="match status" value="1"/>
</dbReference>
<keyword evidence="1" id="KW-0677">Repeat</keyword>
<name>A0AAP0S3E4_LIQFO</name>
<feature type="domain" description="Disease resistance N-terminal" evidence="6">
    <location>
        <begin position="5"/>
        <end position="85"/>
    </location>
</feature>
<organism evidence="8 9">
    <name type="scientific">Liquidambar formosana</name>
    <name type="common">Formosan gum</name>
    <dbReference type="NCBI Taxonomy" id="63359"/>
    <lineage>
        <taxon>Eukaryota</taxon>
        <taxon>Viridiplantae</taxon>
        <taxon>Streptophyta</taxon>
        <taxon>Embryophyta</taxon>
        <taxon>Tracheophyta</taxon>
        <taxon>Spermatophyta</taxon>
        <taxon>Magnoliopsida</taxon>
        <taxon>eudicotyledons</taxon>
        <taxon>Gunneridae</taxon>
        <taxon>Pentapetalae</taxon>
        <taxon>Saxifragales</taxon>
        <taxon>Altingiaceae</taxon>
        <taxon>Liquidambar</taxon>
    </lineage>
</organism>
<dbReference type="InterPro" id="IPR036388">
    <property type="entry name" value="WH-like_DNA-bd_sf"/>
</dbReference>
<dbReference type="FunFam" id="1.10.10.10:FF:000322">
    <property type="entry name" value="Probable disease resistance protein At1g63360"/>
    <property type="match status" value="1"/>
</dbReference>
<reference evidence="8 9" key="1">
    <citation type="journal article" date="2024" name="Plant J.">
        <title>Genome sequences and population genomics reveal climatic adaptation and genomic divergence between two closely related sweetgum species.</title>
        <authorList>
            <person name="Xu W.Q."/>
            <person name="Ren C.Q."/>
            <person name="Zhang X.Y."/>
            <person name="Comes H.P."/>
            <person name="Liu X.H."/>
            <person name="Li Y.G."/>
            <person name="Kettle C.J."/>
            <person name="Jalonen R."/>
            <person name="Gaisberger H."/>
            <person name="Ma Y.Z."/>
            <person name="Qiu Y.X."/>
        </authorList>
    </citation>
    <scope>NUCLEOTIDE SEQUENCE [LARGE SCALE GENOMIC DNA]</scope>
    <source>
        <strain evidence="8">Hangzhou</strain>
    </source>
</reference>
<gene>
    <name evidence="8" type="ORF">L1049_015267</name>
</gene>
<dbReference type="InterPro" id="IPR027417">
    <property type="entry name" value="P-loop_NTPase"/>
</dbReference>
<dbReference type="InterPro" id="IPR002182">
    <property type="entry name" value="NB-ARC"/>
</dbReference>
<evidence type="ECO:0000313" key="8">
    <source>
        <dbReference type="EMBL" id="KAK9286861.1"/>
    </source>
</evidence>
<keyword evidence="2" id="KW-0547">Nucleotide-binding</keyword>
<evidence type="ECO:0000256" key="1">
    <source>
        <dbReference type="ARBA" id="ARBA00022737"/>
    </source>
</evidence>
<evidence type="ECO:0000259" key="7">
    <source>
        <dbReference type="Pfam" id="PF23559"/>
    </source>
</evidence>
<dbReference type="Pfam" id="PF00931">
    <property type="entry name" value="NB-ARC"/>
    <property type="match status" value="1"/>
</dbReference>